<dbReference type="Proteomes" id="UP000799779">
    <property type="component" value="Unassembled WGS sequence"/>
</dbReference>
<feature type="region of interest" description="Disordered" evidence="1">
    <location>
        <begin position="718"/>
        <end position="741"/>
    </location>
</feature>
<evidence type="ECO:0000256" key="1">
    <source>
        <dbReference type="SAM" id="MobiDB-lite"/>
    </source>
</evidence>
<protein>
    <submittedName>
        <fullName evidence="3">Uncharacterized protein</fullName>
    </submittedName>
</protein>
<keyword evidence="2" id="KW-0472">Membrane</keyword>
<evidence type="ECO:0000256" key="2">
    <source>
        <dbReference type="SAM" id="Phobius"/>
    </source>
</evidence>
<keyword evidence="2" id="KW-1133">Transmembrane helix</keyword>
<name>A0A6A5VZV4_9PLEO</name>
<feature type="transmembrane region" description="Helical" evidence="2">
    <location>
        <begin position="121"/>
        <end position="144"/>
    </location>
</feature>
<evidence type="ECO:0000313" key="3">
    <source>
        <dbReference type="EMBL" id="KAF1994209.1"/>
    </source>
</evidence>
<dbReference type="AlphaFoldDB" id="A0A6A5VZV4"/>
<gene>
    <name evidence="3" type="ORF">P154DRAFT_586672</name>
</gene>
<sequence length="741" mass="81892">MGAEIGIRRLSAPIVEIEFLNTSTSGSGQGKTNGATLTLTKQHGGFLIAFLAIFVGMVGKSFWRLSCFAFHRYLSSSKEEDGLYHQRQAILRNSDTAQDGAWRLFDSMLSWRSGRRASRPIIRLLPFIFVALIISAAFGVASIFSSRVTTDTENEVLLTGKRCGMIDPAMPHERRLALLNPYYAKRASDFLNYGDKCYTNASNTDGCHLYSKQRLPLVSSTNATCPFGNDICKLKDGNLVLDTGYINSLQHLGINLPAKERFEFRMVHQCAPLKTEGYMELHNDSRAGQLYRYYYGSNLLGVDLVNGTRWTHEIPIDTTQYRPTDGTSRAQIPRPEYRVGLAQAWGSPDTELLPRLYKSWNPIPALRRTDADVNLIYLSGLGIGFTGPVDDPWFAAHKPAGHFTQTATNTSVGNAYVSDEPAGHMACTSQFQFCNPSLSHLPAEQRCEPLRGMIDPRKMSAISKIFTDKKQLKNIGVVMNILEGGYFTMNNFIAFMGNSALRARYGLSYGVQGPLPSNQWQIEAEGWAKGTLASIQDAFVTNANGLPDVLSDYLVPFAKNETTARRMCGGQKIVSTAYSSFSVLGVSLILAIGILIIAFDLGTEPTVAWWQRRRFARAQKIGHPWMEKEGGHPLHSVLEWSQTATLQLQRLAHEEAGYGKWEKCDGDCPVTGTGQKLGVMSLDDMKHPVFKTPHNKELASRNFAGMDRSDTGVDTLVGSINLSPQSPSVESFTATPSSRNS</sequence>
<keyword evidence="4" id="KW-1185">Reference proteome</keyword>
<feature type="transmembrane region" description="Helical" evidence="2">
    <location>
        <begin position="581"/>
        <end position="603"/>
    </location>
</feature>
<feature type="transmembrane region" description="Helical" evidence="2">
    <location>
        <begin position="44"/>
        <end position="63"/>
    </location>
</feature>
<evidence type="ECO:0000313" key="4">
    <source>
        <dbReference type="Proteomes" id="UP000799779"/>
    </source>
</evidence>
<proteinExistence type="predicted"/>
<keyword evidence="2" id="KW-0812">Transmembrane</keyword>
<organism evidence="3 4">
    <name type="scientific">Amniculicola lignicola CBS 123094</name>
    <dbReference type="NCBI Taxonomy" id="1392246"/>
    <lineage>
        <taxon>Eukaryota</taxon>
        <taxon>Fungi</taxon>
        <taxon>Dikarya</taxon>
        <taxon>Ascomycota</taxon>
        <taxon>Pezizomycotina</taxon>
        <taxon>Dothideomycetes</taxon>
        <taxon>Pleosporomycetidae</taxon>
        <taxon>Pleosporales</taxon>
        <taxon>Amniculicolaceae</taxon>
        <taxon>Amniculicola</taxon>
    </lineage>
</organism>
<accession>A0A6A5VZV4</accession>
<dbReference type="EMBL" id="ML977667">
    <property type="protein sequence ID" value="KAF1994209.1"/>
    <property type="molecule type" value="Genomic_DNA"/>
</dbReference>
<dbReference type="OrthoDB" id="3540210at2759"/>
<reference evidence="3" key="1">
    <citation type="journal article" date="2020" name="Stud. Mycol.">
        <title>101 Dothideomycetes genomes: a test case for predicting lifestyles and emergence of pathogens.</title>
        <authorList>
            <person name="Haridas S."/>
            <person name="Albert R."/>
            <person name="Binder M."/>
            <person name="Bloem J."/>
            <person name="Labutti K."/>
            <person name="Salamov A."/>
            <person name="Andreopoulos B."/>
            <person name="Baker S."/>
            <person name="Barry K."/>
            <person name="Bills G."/>
            <person name="Bluhm B."/>
            <person name="Cannon C."/>
            <person name="Castanera R."/>
            <person name="Culley D."/>
            <person name="Daum C."/>
            <person name="Ezra D."/>
            <person name="Gonzalez J."/>
            <person name="Henrissat B."/>
            <person name="Kuo A."/>
            <person name="Liang C."/>
            <person name="Lipzen A."/>
            <person name="Lutzoni F."/>
            <person name="Magnuson J."/>
            <person name="Mondo S."/>
            <person name="Nolan M."/>
            <person name="Ohm R."/>
            <person name="Pangilinan J."/>
            <person name="Park H.-J."/>
            <person name="Ramirez L."/>
            <person name="Alfaro M."/>
            <person name="Sun H."/>
            <person name="Tritt A."/>
            <person name="Yoshinaga Y."/>
            <person name="Zwiers L.-H."/>
            <person name="Turgeon B."/>
            <person name="Goodwin S."/>
            <person name="Spatafora J."/>
            <person name="Crous P."/>
            <person name="Grigoriev I."/>
        </authorList>
    </citation>
    <scope>NUCLEOTIDE SEQUENCE</scope>
    <source>
        <strain evidence="3">CBS 123094</strain>
    </source>
</reference>